<evidence type="ECO:0000256" key="4">
    <source>
        <dbReference type="ARBA" id="ARBA00022989"/>
    </source>
</evidence>
<reference evidence="7" key="1">
    <citation type="submission" date="2000-07" db="EMBL/GenBank/DDBJ databases">
        <title>Algae with secondary chloroplasts have mitochondria that originate from the host.</title>
        <authorList>
            <person name="Burger G."/>
            <person name="Lang B.F."/>
            <person name="Maier U.G."/>
            <person name="McFadden G.I."/>
            <person name="Gray W.M.M.W."/>
        </authorList>
    </citation>
    <scope>NUCLEOTIDE SEQUENCE</scope>
</reference>
<dbReference type="AlphaFoldDB" id="Q9G8U2"/>
<dbReference type="RefSeq" id="NP_066484.1">
    <property type="nucleotide sequence ID" value="NC_002572.1"/>
</dbReference>
<keyword evidence="7" id="KW-0496">Mitochondrion</keyword>
<evidence type="ECO:0000256" key="1">
    <source>
        <dbReference type="ARBA" id="ARBA00004141"/>
    </source>
</evidence>
<accession>Q9G8U2</accession>
<dbReference type="PRINTS" id="PR01840">
    <property type="entry name" value="TATCFAMILY"/>
</dbReference>
<keyword evidence="5 6" id="KW-0472">Membrane</keyword>
<feature type="transmembrane region" description="Helical" evidence="6">
    <location>
        <begin position="210"/>
        <end position="229"/>
    </location>
</feature>
<evidence type="ECO:0000256" key="6">
    <source>
        <dbReference type="SAM" id="Phobius"/>
    </source>
</evidence>
<dbReference type="GeneID" id="801230"/>
<name>Q9G8U2_RHDSA</name>
<comment type="similarity">
    <text evidence="2">Belongs to the TatC family.</text>
</comment>
<dbReference type="GO" id="GO:0065002">
    <property type="term" value="P:intracellular protein transmembrane transport"/>
    <property type="evidence" value="ECO:0007669"/>
    <property type="project" value="TreeGrafter"/>
</dbReference>
<evidence type="ECO:0000256" key="5">
    <source>
        <dbReference type="ARBA" id="ARBA00023136"/>
    </source>
</evidence>
<protein>
    <submittedName>
        <fullName evidence="7">SecY-independent transporter protein</fullName>
    </submittedName>
</protein>
<evidence type="ECO:0000256" key="2">
    <source>
        <dbReference type="ARBA" id="ARBA00008882"/>
    </source>
</evidence>
<feature type="transmembrane region" description="Helical" evidence="6">
    <location>
        <begin position="12"/>
        <end position="40"/>
    </location>
</feature>
<dbReference type="Pfam" id="PF00902">
    <property type="entry name" value="TatC"/>
    <property type="match status" value="1"/>
</dbReference>
<dbReference type="EMBL" id="AF288090">
    <property type="protein sequence ID" value="AAG17755.1"/>
    <property type="molecule type" value="Genomic_DNA"/>
</dbReference>
<dbReference type="GO" id="GO:0033281">
    <property type="term" value="C:TAT protein transport complex"/>
    <property type="evidence" value="ECO:0007669"/>
    <property type="project" value="TreeGrafter"/>
</dbReference>
<feature type="transmembrane region" description="Helical" evidence="6">
    <location>
        <begin position="185"/>
        <end position="204"/>
    </location>
</feature>
<proteinExistence type="inferred from homology"/>
<keyword evidence="3 6" id="KW-0812">Transmembrane</keyword>
<evidence type="ECO:0000313" key="7">
    <source>
        <dbReference type="EMBL" id="AAG17755.1"/>
    </source>
</evidence>
<feature type="transmembrane region" description="Helical" evidence="6">
    <location>
        <begin position="148"/>
        <end position="173"/>
    </location>
</feature>
<evidence type="ECO:0000256" key="3">
    <source>
        <dbReference type="ARBA" id="ARBA00022692"/>
    </source>
</evidence>
<dbReference type="PANTHER" id="PTHR30371">
    <property type="entry name" value="SEC-INDEPENDENT PROTEIN TRANSLOCASE PROTEIN TATC"/>
    <property type="match status" value="1"/>
</dbReference>
<comment type="subcellular location">
    <subcellularLocation>
        <location evidence="1">Membrane</location>
        <topology evidence="1">Multi-pass membrane protein</topology>
    </subcellularLocation>
</comment>
<sequence length="240" mass="29182">MNLFYHFAEFKIRFFYLFICFIFTFVSAYINIDAFIFLIIKPLNTNFVFMNLFEGFYCFFVMSFFLSLFFSFFLGVYSFFSFIKCGLTRNEKNVFLFVLKLEFVVGLFSIFFSYNIFLPQFIYFLLSFEQSKTDNLFNFFFQARLLDYIFVFWSIFFSAFFLFQIPFLIFLCVQFRIIDNNFLIRLRREFIIFFFLIGCILSPPDIYSQILLAFPCVFLYEIVIFFFIFTKNFLESCSNG</sequence>
<geneLocation type="mitochondrion" evidence="7"/>
<dbReference type="InterPro" id="IPR002033">
    <property type="entry name" value="TatC"/>
</dbReference>
<feature type="transmembrane region" description="Helical" evidence="6">
    <location>
        <begin position="60"/>
        <end position="83"/>
    </location>
</feature>
<dbReference type="GO" id="GO:0009977">
    <property type="term" value="F:proton motive force dependent protein transmembrane transporter activity"/>
    <property type="evidence" value="ECO:0007669"/>
    <property type="project" value="TreeGrafter"/>
</dbReference>
<dbReference type="GO" id="GO:0043953">
    <property type="term" value="P:protein transport by the Tat complex"/>
    <property type="evidence" value="ECO:0007669"/>
    <property type="project" value="TreeGrafter"/>
</dbReference>
<organism evidence="7">
    <name type="scientific">Rhodomonas salina</name>
    <name type="common">Pyrenomonas salina</name>
    <dbReference type="NCBI Taxonomy" id="3034"/>
    <lineage>
        <taxon>Eukaryota</taxon>
        <taxon>Cryptophyceae</taxon>
        <taxon>Pyrenomonadales</taxon>
        <taxon>Pyrenomonadaceae</taxon>
        <taxon>Rhodomonas</taxon>
    </lineage>
</organism>
<gene>
    <name evidence="7" type="primary">ymf16</name>
</gene>
<feature type="transmembrane region" description="Helical" evidence="6">
    <location>
        <begin position="103"/>
        <end position="128"/>
    </location>
</feature>
<dbReference type="PANTHER" id="PTHR30371:SF0">
    <property type="entry name" value="SEC-INDEPENDENT PROTEIN TRANSLOCASE PROTEIN TATC, CHLOROPLASTIC-RELATED"/>
    <property type="match status" value="1"/>
</dbReference>
<keyword evidence="4 6" id="KW-1133">Transmembrane helix</keyword>